<dbReference type="SUPFAM" id="SSF47781">
    <property type="entry name" value="RuvA domain 2-like"/>
    <property type="match status" value="1"/>
</dbReference>
<dbReference type="Gene3D" id="3.20.20.70">
    <property type="entry name" value="Aldolase class I"/>
    <property type="match status" value="1"/>
</dbReference>
<feature type="domain" description="Radical SAM core" evidence="6">
    <location>
        <begin position="71"/>
        <end position="207"/>
    </location>
</feature>
<accession>A0A7G9FLI6</accession>
<protein>
    <submittedName>
        <fullName evidence="7">Putative DNA modification/repair radical SAM protein</fullName>
    </submittedName>
</protein>
<dbReference type="GO" id="GO:0003824">
    <property type="term" value="F:catalytic activity"/>
    <property type="evidence" value="ECO:0007669"/>
    <property type="project" value="InterPro"/>
</dbReference>
<reference evidence="7 8" key="1">
    <citation type="submission" date="2020-08" db="EMBL/GenBank/DDBJ databases">
        <authorList>
            <person name="Liu C."/>
            <person name="Sun Q."/>
        </authorList>
    </citation>
    <scope>NUCLEOTIDE SEQUENCE [LARGE SCALE GENOMIC DNA]</scope>
    <source>
        <strain evidence="7 8">NSJ-4</strain>
    </source>
</reference>
<dbReference type="GO" id="GO:0046872">
    <property type="term" value="F:metal ion binding"/>
    <property type="evidence" value="ECO:0007669"/>
    <property type="project" value="UniProtKB-KW"/>
</dbReference>
<sequence length="547" mass="60949">MSTEITNNYIEEYTTQEKLQILADAAKYDVACTSSGSDRRGKKGELGNAAACGICHSFASDGRCISLLKILMTNHCVYDCKYCINRASNDVKRATFTPQEICELTVEFYKRNYIEGLFLSSGVLKNPTYTMEKMCETLLLLRTKYHFNGYIHVKTIPGASDELLAAAGYLADRISVNMELPTEEGLRTLAPNKTMQTILDPMGKVRNTIASHRMAIGKSAHMERSKGNQFLKQSIFGTESKKQFADGLMKEKKAGKIVADGAVVQESRSSYGNKAEEENYGAGSGGSVTGETDVQNTIANLAAKMNGTVLDSALTWDNAYQLAPLDMSKLKRRFAPAGQSTQMIIGATGESDYTLLQTTQQLYQGFDLKRVFYSAYIPLNEDKVLPQIGTPPPLLREHRLYQADWLLRFYGFQAGELLSEEKPNFNELVDPKCDWALRHLDQFPVEVQTASYAMLLRVPGIGPKSAGRIAYARRYGRLDFASLKKMGVVLKRAQYFITCGGRQMYHTPIEEGYITRQLTGVDQKDIWKAEHANESFTQMSLADFGIG</sequence>
<dbReference type="SUPFAM" id="SSF102114">
    <property type="entry name" value="Radical SAM enzymes"/>
    <property type="match status" value="1"/>
</dbReference>
<dbReference type="KEGG" id="wcp:H9Q76_11990"/>
<name>A0A7G9FLI6_9FIRM</name>
<evidence type="ECO:0000256" key="3">
    <source>
        <dbReference type="ARBA" id="ARBA00023004"/>
    </source>
</evidence>
<keyword evidence="2" id="KW-0479">Metal-binding</keyword>
<keyword evidence="3" id="KW-0408">Iron</keyword>
<dbReference type="Pfam" id="PF04055">
    <property type="entry name" value="Radical_SAM"/>
    <property type="match status" value="1"/>
</dbReference>
<evidence type="ECO:0000313" key="8">
    <source>
        <dbReference type="Proteomes" id="UP000515819"/>
    </source>
</evidence>
<dbReference type="EMBL" id="CP060632">
    <property type="protein sequence ID" value="QNL99417.1"/>
    <property type="molecule type" value="Genomic_DNA"/>
</dbReference>
<dbReference type="RefSeq" id="WP_249321185.1">
    <property type="nucleotide sequence ID" value="NZ_CP060632.1"/>
</dbReference>
<dbReference type="CDD" id="cd01335">
    <property type="entry name" value="Radical_SAM"/>
    <property type="match status" value="1"/>
</dbReference>
<dbReference type="AlphaFoldDB" id="A0A7G9FLI6"/>
<dbReference type="Gene3D" id="1.10.150.320">
    <property type="entry name" value="Photosystem II 12 kDa extrinsic protein"/>
    <property type="match status" value="1"/>
</dbReference>
<dbReference type="Proteomes" id="UP000515819">
    <property type="component" value="Chromosome"/>
</dbReference>
<dbReference type="InterPro" id="IPR007197">
    <property type="entry name" value="rSAM"/>
</dbReference>
<evidence type="ECO:0000256" key="5">
    <source>
        <dbReference type="SAM" id="MobiDB-lite"/>
    </source>
</evidence>
<dbReference type="PANTHER" id="PTHR21180">
    <property type="entry name" value="ENDONUCLEASE/EXONUCLEASE/PHOSPHATASE FAMILY DOMAIN-CONTAINING PROTEIN 1"/>
    <property type="match status" value="1"/>
</dbReference>
<keyword evidence="1" id="KW-0949">S-adenosyl-L-methionine</keyword>
<feature type="region of interest" description="Disordered" evidence="5">
    <location>
        <begin position="269"/>
        <end position="289"/>
    </location>
</feature>
<evidence type="ECO:0000313" key="7">
    <source>
        <dbReference type="EMBL" id="QNL99417.1"/>
    </source>
</evidence>
<evidence type="ECO:0000256" key="1">
    <source>
        <dbReference type="ARBA" id="ARBA00022691"/>
    </source>
</evidence>
<dbReference type="InterPro" id="IPR010994">
    <property type="entry name" value="RuvA_2-like"/>
</dbReference>
<proteinExistence type="predicted"/>
<gene>
    <name evidence="7" type="ORF">H9Q76_11990</name>
</gene>
<dbReference type="PANTHER" id="PTHR21180:SF9">
    <property type="entry name" value="TYPE II SECRETION SYSTEM PROTEIN K"/>
    <property type="match status" value="1"/>
</dbReference>
<dbReference type="GO" id="GO:0051536">
    <property type="term" value="F:iron-sulfur cluster binding"/>
    <property type="evidence" value="ECO:0007669"/>
    <property type="project" value="UniProtKB-KW"/>
</dbReference>
<dbReference type="NCBIfam" id="TIGR03916">
    <property type="entry name" value="rSAM_link_UDG"/>
    <property type="match status" value="1"/>
</dbReference>
<dbReference type="SFLD" id="SFLDS00029">
    <property type="entry name" value="Radical_SAM"/>
    <property type="match status" value="1"/>
</dbReference>
<keyword evidence="4" id="KW-0411">Iron-sulfur</keyword>
<keyword evidence="8" id="KW-1185">Reference proteome</keyword>
<organism evidence="7 8">
    <name type="scientific">Wujia chipingensis</name>
    <dbReference type="NCBI Taxonomy" id="2763670"/>
    <lineage>
        <taxon>Bacteria</taxon>
        <taxon>Bacillati</taxon>
        <taxon>Bacillota</taxon>
        <taxon>Clostridia</taxon>
        <taxon>Lachnospirales</taxon>
        <taxon>Lachnospiraceae</taxon>
        <taxon>Wujia</taxon>
    </lineage>
</organism>
<evidence type="ECO:0000256" key="2">
    <source>
        <dbReference type="ARBA" id="ARBA00022723"/>
    </source>
</evidence>
<evidence type="ECO:0000259" key="6">
    <source>
        <dbReference type="Pfam" id="PF04055"/>
    </source>
</evidence>
<dbReference type="InterPro" id="IPR058240">
    <property type="entry name" value="rSAM_sf"/>
</dbReference>
<evidence type="ECO:0000256" key="4">
    <source>
        <dbReference type="ARBA" id="ARBA00023014"/>
    </source>
</evidence>
<dbReference type="SFLD" id="SFLDG01102">
    <property type="entry name" value="Uncharacterised_Radical_SAM_Su"/>
    <property type="match status" value="1"/>
</dbReference>
<dbReference type="InterPro" id="IPR051675">
    <property type="entry name" value="Endo/Exo/Phosphatase_dom_1"/>
</dbReference>
<dbReference type="InterPro" id="IPR013785">
    <property type="entry name" value="Aldolase_TIM"/>
</dbReference>
<dbReference type="InterPro" id="IPR023874">
    <property type="entry name" value="DNA_rSAM_put"/>
</dbReference>